<keyword evidence="1" id="KW-0472">Membrane</keyword>
<evidence type="ECO:0000256" key="1">
    <source>
        <dbReference type="SAM" id="Phobius"/>
    </source>
</evidence>
<name>A0ABU7TXI0_9HYPH</name>
<dbReference type="Proteomes" id="UP001355206">
    <property type="component" value="Unassembled WGS sequence"/>
</dbReference>
<keyword evidence="1" id="KW-1133">Transmembrane helix</keyword>
<keyword evidence="1" id="KW-0812">Transmembrane</keyword>
<dbReference type="RefSeq" id="WP_331304494.1">
    <property type="nucleotide sequence ID" value="NZ_MLCA01000016.1"/>
</dbReference>
<feature type="transmembrane region" description="Helical" evidence="1">
    <location>
        <begin position="25"/>
        <end position="44"/>
    </location>
</feature>
<evidence type="ECO:0000313" key="2">
    <source>
        <dbReference type="EMBL" id="MEE7494528.1"/>
    </source>
</evidence>
<sequence length="86" mass="9221">MHQFVGLFAIFVTLAGVLHTWGAPRWAIAGLCLIGLLGASASLVDFQPRVAPSPVSRAQTLNDAMQPVFEGVWDPLRPGQLLTAPR</sequence>
<comment type="caution">
    <text evidence="2">The sequence shown here is derived from an EMBL/GenBank/DDBJ whole genome shotgun (WGS) entry which is preliminary data.</text>
</comment>
<reference evidence="2 3" key="1">
    <citation type="journal article" date="2012" name="Genet. Mol. Biol.">
        <title>Analysis of 16S rRNA and mxaF genes revealing insights into Methylobacterium niche-specific plant association.</title>
        <authorList>
            <person name="Dourado M.N."/>
            <person name="Andreote F.D."/>
            <person name="Dini-Andreote F."/>
            <person name="Conti R."/>
            <person name="Araujo J.M."/>
            <person name="Araujo W.L."/>
        </authorList>
    </citation>
    <scope>NUCLEOTIDE SEQUENCE [LARGE SCALE GENOMIC DNA]</scope>
    <source>
        <strain evidence="2 3">TC3-10</strain>
    </source>
</reference>
<proteinExistence type="predicted"/>
<evidence type="ECO:0000313" key="3">
    <source>
        <dbReference type="Proteomes" id="UP001355206"/>
    </source>
</evidence>
<keyword evidence="3" id="KW-1185">Reference proteome</keyword>
<accession>A0ABU7TXI0</accession>
<protein>
    <submittedName>
        <fullName evidence="2">Uncharacterized protein</fullName>
    </submittedName>
</protein>
<dbReference type="EMBL" id="MLCA01000016">
    <property type="protein sequence ID" value="MEE7494528.1"/>
    <property type="molecule type" value="Genomic_DNA"/>
</dbReference>
<gene>
    <name evidence="2" type="ORF">MOTC310_30550</name>
</gene>
<organism evidence="2 3">
    <name type="scientific">Methylobacterium oryzae</name>
    <dbReference type="NCBI Taxonomy" id="334852"/>
    <lineage>
        <taxon>Bacteria</taxon>
        <taxon>Pseudomonadati</taxon>
        <taxon>Pseudomonadota</taxon>
        <taxon>Alphaproteobacteria</taxon>
        <taxon>Hyphomicrobiales</taxon>
        <taxon>Methylobacteriaceae</taxon>
        <taxon>Methylobacterium</taxon>
    </lineage>
</organism>